<feature type="chain" id="PRO_5034079380" evidence="1">
    <location>
        <begin position="21"/>
        <end position="117"/>
    </location>
</feature>
<reference evidence="2" key="1">
    <citation type="submission" date="2020-04" db="EMBL/GenBank/DDBJ databases">
        <title>Genome Assembly and Annotation of Botryosphaeria dothidea sdau 11-99, a Latent Pathogen of Apple Fruit Ring Rot in China.</title>
        <authorList>
            <person name="Yu C."/>
            <person name="Diao Y."/>
            <person name="Lu Q."/>
            <person name="Zhao J."/>
            <person name="Cui S."/>
            <person name="Peng C."/>
            <person name="He B."/>
            <person name="Liu H."/>
        </authorList>
    </citation>
    <scope>NUCLEOTIDE SEQUENCE [LARGE SCALE GENOMIC DNA]</scope>
    <source>
        <strain evidence="2">Sdau11-99</strain>
    </source>
</reference>
<evidence type="ECO:0000256" key="1">
    <source>
        <dbReference type="SAM" id="SignalP"/>
    </source>
</evidence>
<keyword evidence="3" id="KW-1185">Reference proteome</keyword>
<sequence length="117" mass="12480">MHVLNASSVVAYLLFSVTAAAPMAADTKQMGKRLEHYQGNEPIPGDAAIQKRSWDAFDDNHGIAVDISAREDGTGRGPSLQRKSAVIYGNCYVPPCPGHAKDKRSELVDVVASPADS</sequence>
<protein>
    <submittedName>
        <fullName evidence="2">Uncharacterized protein</fullName>
    </submittedName>
</protein>
<dbReference type="Proteomes" id="UP000572817">
    <property type="component" value="Unassembled WGS sequence"/>
</dbReference>
<accession>A0A8H4N4C4</accession>
<name>A0A8H4N4C4_9PEZI</name>
<feature type="signal peptide" evidence="1">
    <location>
        <begin position="1"/>
        <end position="20"/>
    </location>
</feature>
<gene>
    <name evidence="2" type="ORF">GTA08_BOTSDO05976</name>
</gene>
<keyword evidence="1" id="KW-0732">Signal</keyword>
<organism evidence="2 3">
    <name type="scientific">Botryosphaeria dothidea</name>
    <dbReference type="NCBI Taxonomy" id="55169"/>
    <lineage>
        <taxon>Eukaryota</taxon>
        <taxon>Fungi</taxon>
        <taxon>Dikarya</taxon>
        <taxon>Ascomycota</taxon>
        <taxon>Pezizomycotina</taxon>
        <taxon>Dothideomycetes</taxon>
        <taxon>Dothideomycetes incertae sedis</taxon>
        <taxon>Botryosphaeriales</taxon>
        <taxon>Botryosphaeriaceae</taxon>
        <taxon>Botryosphaeria</taxon>
    </lineage>
</organism>
<dbReference type="AlphaFoldDB" id="A0A8H4N4C4"/>
<proteinExistence type="predicted"/>
<evidence type="ECO:0000313" key="2">
    <source>
        <dbReference type="EMBL" id="KAF4306718.1"/>
    </source>
</evidence>
<evidence type="ECO:0000313" key="3">
    <source>
        <dbReference type="Proteomes" id="UP000572817"/>
    </source>
</evidence>
<comment type="caution">
    <text evidence="2">The sequence shown here is derived from an EMBL/GenBank/DDBJ whole genome shotgun (WGS) entry which is preliminary data.</text>
</comment>
<dbReference type="EMBL" id="WWBZ02000033">
    <property type="protein sequence ID" value="KAF4306718.1"/>
    <property type="molecule type" value="Genomic_DNA"/>
</dbReference>